<evidence type="ECO:0008006" key="5">
    <source>
        <dbReference type="Google" id="ProtNLM"/>
    </source>
</evidence>
<dbReference type="KEGG" id="pif:PITG_23153"/>
<dbReference type="RefSeq" id="XP_002997089.1">
    <property type="nucleotide sequence ID" value="XM_002997043.1"/>
</dbReference>
<organism evidence="3 4">
    <name type="scientific">Phytophthora infestans (strain T30-4)</name>
    <name type="common">Potato late blight agent</name>
    <dbReference type="NCBI Taxonomy" id="403677"/>
    <lineage>
        <taxon>Eukaryota</taxon>
        <taxon>Sar</taxon>
        <taxon>Stramenopiles</taxon>
        <taxon>Oomycota</taxon>
        <taxon>Peronosporomycetes</taxon>
        <taxon>Peronosporales</taxon>
        <taxon>Peronosporaceae</taxon>
        <taxon>Phytophthora</taxon>
    </lineage>
</organism>
<gene>
    <name evidence="3" type="ORF">PITG_23153</name>
</gene>
<accession>D0NZW1</accession>
<dbReference type="EMBL" id="DS028206">
    <property type="protein sequence ID" value="EEY69677.1"/>
    <property type="molecule type" value="Genomic_DNA"/>
</dbReference>
<feature type="region of interest" description="Disordered" evidence="1">
    <location>
        <begin position="105"/>
        <end position="138"/>
    </location>
</feature>
<dbReference type="InParanoid" id="D0NZW1"/>
<evidence type="ECO:0000313" key="4">
    <source>
        <dbReference type="Proteomes" id="UP000006643"/>
    </source>
</evidence>
<dbReference type="GeneID" id="9467290"/>
<feature type="signal peptide" evidence="2">
    <location>
        <begin position="1"/>
        <end position="29"/>
    </location>
</feature>
<evidence type="ECO:0000256" key="1">
    <source>
        <dbReference type="SAM" id="MobiDB-lite"/>
    </source>
</evidence>
<reference evidence="4" key="1">
    <citation type="journal article" date="2009" name="Nature">
        <title>Genome sequence and analysis of the Irish potato famine pathogen Phytophthora infestans.</title>
        <authorList>
            <consortium name="The Broad Institute Genome Sequencing Platform"/>
            <person name="Haas B.J."/>
            <person name="Kamoun S."/>
            <person name="Zody M.C."/>
            <person name="Jiang R.H."/>
            <person name="Handsaker R.E."/>
            <person name="Cano L.M."/>
            <person name="Grabherr M."/>
            <person name="Kodira C.D."/>
            <person name="Raffaele S."/>
            <person name="Torto-Alalibo T."/>
            <person name="Bozkurt T.O."/>
            <person name="Ah-Fong A.M."/>
            <person name="Alvarado L."/>
            <person name="Anderson V.L."/>
            <person name="Armstrong M.R."/>
            <person name="Avrova A."/>
            <person name="Baxter L."/>
            <person name="Beynon J."/>
            <person name="Boevink P.C."/>
            <person name="Bollmann S.R."/>
            <person name="Bos J.I."/>
            <person name="Bulone V."/>
            <person name="Cai G."/>
            <person name="Cakir C."/>
            <person name="Carrington J.C."/>
            <person name="Chawner M."/>
            <person name="Conti L."/>
            <person name="Costanzo S."/>
            <person name="Ewan R."/>
            <person name="Fahlgren N."/>
            <person name="Fischbach M.A."/>
            <person name="Fugelstad J."/>
            <person name="Gilroy E.M."/>
            <person name="Gnerre S."/>
            <person name="Green P.J."/>
            <person name="Grenville-Briggs L.J."/>
            <person name="Griffith J."/>
            <person name="Grunwald N.J."/>
            <person name="Horn K."/>
            <person name="Horner N.R."/>
            <person name="Hu C.H."/>
            <person name="Huitema E."/>
            <person name="Jeong D.H."/>
            <person name="Jones A.M."/>
            <person name="Jones J.D."/>
            <person name="Jones R.W."/>
            <person name="Karlsson E.K."/>
            <person name="Kunjeti S.G."/>
            <person name="Lamour K."/>
            <person name="Liu Z."/>
            <person name="Ma L."/>
            <person name="Maclean D."/>
            <person name="Chibucos M.C."/>
            <person name="McDonald H."/>
            <person name="McWalters J."/>
            <person name="Meijer H.J."/>
            <person name="Morgan W."/>
            <person name="Morris P.F."/>
            <person name="Munro C.A."/>
            <person name="O'Neill K."/>
            <person name="Ospina-Giraldo M."/>
            <person name="Pinzon A."/>
            <person name="Pritchard L."/>
            <person name="Ramsahoye B."/>
            <person name="Ren Q."/>
            <person name="Restrepo S."/>
            <person name="Roy S."/>
            <person name="Sadanandom A."/>
            <person name="Savidor A."/>
            <person name="Schornack S."/>
            <person name="Schwartz D.C."/>
            <person name="Schumann U.D."/>
            <person name="Schwessinger B."/>
            <person name="Seyer L."/>
            <person name="Sharpe T."/>
            <person name="Silvar C."/>
            <person name="Song J."/>
            <person name="Studholme D.J."/>
            <person name="Sykes S."/>
            <person name="Thines M."/>
            <person name="van de Vondervoort P.J."/>
            <person name="Phuntumart V."/>
            <person name="Wawra S."/>
            <person name="Weide R."/>
            <person name="Win J."/>
            <person name="Young C."/>
            <person name="Zhou S."/>
            <person name="Fry W."/>
            <person name="Meyers B.C."/>
            <person name="van West P."/>
            <person name="Ristaino J."/>
            <person name="Govers F."/>
            <person name="Birch P.R."/>
            <person name="Whisson S.C."/>
            <person name="Judelson H.S."/>
            <person name="Nusbaum C."/>
        </authorList>
    </citation>
    <scope>NUCLEOTIDE SEQUENCE [LARGE SCALE GENOMIC DNA]</scope>
    <source>
        <strain evidence="4">T30-4</strain>
    </source>
</reference>
<sequence>MRPKRLSGRLKTFLMSLLLSPLSAPLTLAKTRTGKESVGNMVAVCAWNALFTASRVAFSGVTNTAWAPTLSFLATAADAAAAACSLGRAPTRLLMSLANVGVPLPSRARRQPSSHSGSLRKRTDYSSSTTVGNFRHRSNPSASAVVGFRFTGGQGKWGPPSRAASA</sequence>
<dbReference type="HOGENOM" id="CLU_1605942_0_0_1"/>
<dbReference type="VEuPathDB" id="FungiDB:PITG_23153"/>
<name>D0NZW1_PHYIT</name>
<dbReference type="Proteomes" id="UP000006643">
    <property type="component" value="Unassembled WGS sequence"/>
</dbReference>
<dbReference type="AlphaFoldDB" id="D0NZW1"/>
<feature type="chain" id="PRO_5003013742" description="Secreted protein" evidence="2">
    <location>
        <begin position="30"/>
        <end position="166"/>
    </location>
</feature>
<protein>
    <recommendedName>
        <fullName evidence="5">Secreted protein</fullName>
    </recommendedName>
</protein>
<evidence type="ECO:0000256" key="2">
    <source>
        <dbReference type="SAM" id="SignalP"/>
    </source>
</evidence>
<evidence type="ECO:0000313" key="3">
    <source>
        <dbReference type="EMBL" id="EEY69677.1"/>
    </source>
</evidence>
<keyword evidence="4" id="KW-1185">Reference proteome</keyword>
<proteinExistence type="predicted"/>
<keyword evidence="2" id="KW-0732">Signal</keyword>